<dbReference type="InterPro" id="IPR036457">
    <property type="entry name" value="PPM-type-like_dom_sf"/>
</dbReference>
<dbReference type="GO" id="GO:0005524">
    <property type="term" value="F:ATP binding"/>
    <property type="evidence" value="ECO:0007669"/>
    <property type="project" value="UniProtKB-KW"/>
</dbReference>
<accession>A0A2A4MHA1</accession>
<dbReference type="InterPro" id="IPR011009">
    <property type="entry name" value="Kinase-like_dom_sf"/>
</dbReference>
<name>A0A2A4MHA1_9GAMM</name>
<protein>
    <recommendedName>
        <fullName evidence="1">non-specific serine/threonine protein kinase</fullName>
        <ecNumber evidence="1">2.7.11.1</ecNumber>
    </recommendedName>
</protein>
<comment type="caution">
    <text evidence="11">The sequence shown here is derived from an EMBL/GenBank/DDBJ whole genome shotgun (WGS) entry which is preliminary data.</text>
</comment>
<dbReference type="GO" id="GO:0004674">
    <property type="term" value="F:protein serine/threonine kinase activity"/>
    <property type="evidence" value="ECO:0007669"/>
    <property type="project" value="UniProtKB-KW"/>
</dbReference>
<dbReference type="Pfam" id="PF13672">
    <property type="entry name" value="PP2C_2"/>
    <property type="match status" value="1"/>
</dbReference>
<dbReference type="InterPro" id="IPR008271">
    <property type="entry name" value="Ser/Thr_kinase_AS"/>
</dbReference>
<dbReference type="Gene3D" id="1.10.510.10">
    <property type="entry name" value="Transferase(Phosphotransferase) domain 1"/>
    <property type="match status" value="1"/>
</dbReference>
<comment type="catalytic activity">
    <reaction evidence="7">
        <text>L-threonyl-[protein] + ATP = O-phospho-L-threonyl-[protein] + ADP + H(+)</text>
        <dbReference type="Rhea" id="RHEA:46608"/>
        <dbReference type="Rhea" id="RHEA-COMP:11060"/>
        <dbReference type="Rhea" id="RHEA-COMP:11605"/>
        <dbReference type="ChEBI" id="CHEBI:15378"/>
        <dbReference type="ChEBI" id="CHEBI:30013"/>
        <dbReference type="ChEBI" id="CHEBI:30616"/>
        <dbReference type="ChEBI" id="CHEBI:61977"/>
        <dbReference type="ChEBI" id="CHEBI:456216"/>
        <dbReference type="EC" id="2.7.11.1"/>
    </reaction>
</comment>
<keyword evidence="6" id="KW-0067">ATP-binding</keyword>
<keyword evidence="2 11" id="KW-0723">Serine/threonine-protein kinase</keyword>
<dbReference type="PROSITE" id="PS00108">
    <property type="entry name" value="PROTEIN_KINASE_ST"/>
    <property type="match status" value="1"/>
</dbReference>
<organism evidence="11 12">
    <name type="scientific">SAR86 cluster bacterium</name>
    <dbReference type="NCBI Taxonomy" id="2030880"/>
    <lineage>
        <taxon>Bacteria</taxon>
        <taxon>Pseudomonadati</taxon>
        <taxon>Pseudomonadota</taxon>
        <taxon>Gammaproteobacteria</taxon>
        <taxon>SAR86 cluster</taxon>
    </lineage>
</organism>
<gene>
    <name evidence="11" type="ORF">COC19_07020</name>
</gene>
<keyword evidence="4" id="KW-0547">Nucleotide-binding</keyword>
<feature type="domain" description="Protein kinase" evidence="9">
    <location>
        <begin position="284"/>
        <end position="545"/>
    </location>
</feature>
<dbReference type="Proteomes" id="UP000218172">
    <property type="component" value="Unassembled WGS sequence"/>
</dbReference>
<reference evidence="12" key="1">
    <citation type="submission" date="2017-08" db="EMBL/GenBank/DDBJ databases">
        <title>A dynamic microbial community with high functional redundancy inhabits the cold, oxic subseafloor aquifer.</title>
        <authorList>
            <person name="Tully B.J."/>
            <person name="Wheat C.G."/>
            <person name="Glazer B.T."/>
            <person name="Huber J.A."/>
        </authorList>
    </citation>
    <scope>NUCLEOTIDE SEQUENCE [LARGE SCALE GENOMIC DNA]</scope>
</reference>
<dbReference type="SMART" id="SM00331">
    <property type="entry name" value="PP2C_SIG"/>
    <property type="match status" value="1"/>
</dbReference>
<dbReference type="SUPFAM" id="SSF81606">
    <property type="entry name" value="PP2C-like"/>
    <property type="match status" value="1"/>
</dbReference>
<dbReference type="Pfam" id="PF00069">
    <property type="entry name" value="Pkinase"/>
    <property type="match status" value="1"/>
</dbReference>
<dbReference type="AlphaFoldDB" id="A0A2A4MHA1"/>
<dbReference type="PROSITE" id="PS51746">
    <property type="entry name" value="PPM_2"/>
    <property type="match status" value="1"/>
</dbReference>
<dbReference type="EMBL" id="NVQR01000117">
    <property type="protein sequence ID" value="PCH59495.1"/>
    <property type="molecule type" value="Genomic_DNA"/>
</dbReference>
<sequence>MSVNIFSTTGAKLKVEFGGYSLAGVKAQNEDAFAAYQPDSGKLRYVKGVVACIADGASCSKSAQRASQLSVSHFIDDYYSTPDTWSVKQSAAKVLTALNAWLFHHGQQSSSHHAQRGNEMVTTFSAVVIKSNTAHIFHAGDSRIYRVKQQGSGFEKPQLLTRDHCQGGRFLSRALGMDSHLEVDYQQQELQQGDVLMLTTDGVHNVLTAQALYELLDASPSGNLEQCAKSIVSAALDLGSKDNVSCLLCRLNELPIEGIDETHRKLTQQAIPPVLEIGMKLDGYRVLQTLHSGTRSHVYRVEHIATTQCYVIKAPSENFCEDPNYLRGFIHEQWIGQRLDHPQLMKIFPHDDSSPFLYHLCEYIPAQTLRQWMYDNPEPSLESVRNITASIISAVRVLQRMGMVHRDLKPENILIDENSQVKLIDFGTVRVDALEEIHLAIKEDCPVGSVDYIAPEYLMGEAGDHQADIFSVGVIVYEMLTSVLPFDVANSTYHQVKTFQHWKYKSACVRRADIPSWLNLSMAKATSPNPKNRYTSLSEFMHDLSTPNSSMLLLNKEKPLLESDPLRFWKSLSGVLLLIMIAQWIMLLA</sequence>
<evidence type="ECO:0000256" key="4">
    <source>
        <dbReference type="ARBA" id="ARBA00022741"/>
    </source>
</evidence>
<keyword evidence="3" id="KW-0808">Transferase</keyword>
<dbReference type="SMART" id="SM00220">
    <property type="entry name" value="S_TKc"/>
    <property type="match status" value="1"/>
</dbReference>
<dbReference type="InterPro" id="IPR050236">
    <property type="entry name" value="Ser_Thr_kinase_AGC"/>
</dbReference>
<dbReference type="InterPro" id="IPR001932">
    <property type="entry name" value="PPM-type_phosphatase-like_dom"/>
</dbReference>
<evidence type="ECO:0000256" key="1">
    <source>
        <dbReference type="ARBA" id="ARBA00012513"/>
    </source>
</evidence>
<comment type="catalytic activity">
    <reaction evidence="8">
        <text>L-seryl-[protein] + ATP = O-phospho-L-seryl-[protein] + ADP + H(+)</text>
        <dbReference type="Rhea" id="RHEA:17989"/>
        <dbReference type="Rhea" id="RHEA-COMP:9863"/>
        <dbReference type="Rhea" id="RHEA-COMP:11604"/>
        <dbReference type="ChEBI" id="CHEBI:15378"/>
        <dbReference type="ChEBI" id="CHEBI:29999"/>
        <dbReference type="ChEBI" id="CHEBI:30616"/>
        <dbReference type="ChEBI" id="CHEBI:83421"/>
        <dbReference type="ChEBI" id="CHEBI:456216"/>
        <dbReference type="EC" id="2.7.11.1"/>
    </reaction>
</comment>
<keyword evidence="5 11" id="KW-0418">Kinase</keyword>
<dbReference type="CDD" id="cd00143">
    <property type="entry name" value="PP2Cc"/>
    <property type="match status" value="1"/>
</dbReference>
<dbReference type="SMART" id="SM00332">
    <property type="entry name" value="PP2Cc"/>
    <property type="match status" value="1"/>
</dbReference>
<dbReference type="SUPFAM" id="SSF56112">
    <property type="entry name" value="Protein kinase-like (PK-like)"/>
    <property type="match status" value="1"/>
</dbReference>
<dbReference type="InterPro" id="IPR000719">
    <property type="entry name" value="Prot_kinase_dom"/>
</dbReference>
<evidence type="ECO:0000256" key="8">
    <source>
        <dbReference type="ARBA" id="ARBA00048679"/>
    </source>
</evidence>
<dbReference type="Gene3D" id="3.60.40.10">
    <property type="entry name" value="PPM-type phosphatase domain"/>
    <property type="match status" value="1"/>
</dbReference>
<proteinExistence type="predicted"/>
<evidence type="ECO:0000313" key="11">
    <source>
        <dbReference type="EMBL" id="PCH59495.1"/>
    </source>
</evidence>
<evidence type="ECO:0000259" key="10">
    <source>
        <dbReference type="PROSITE" id="PS51746"/>
    </source>
</evidence>
<evidence type="ECO:0000256" key="3">
    <source>
        <dbReference type="ARBA" id="ARBA00022679"/>
    </source>
</evidence>
<dbReference type="PANTHER" id="PTHR24356">
    <property type="entry name" value="SERINE/THREONINE-PROTEIN KINASE"/>
    <property type="match status" value="1"/>
</dbReference>
<evidence type="ECO:0000313" key="12">
    <source>
        <dbReference type="Proteomes" id="UP000218172"/>
    </source>
</evidence>
<dbReference type="CDD" id="cd14014">
    <property type="entry name" value="STKc_PknB_like"/>
    <property type="match status" value="1"/>
</dbReference>
<feature type="domain" description="PPM-type phosphatase" evidence="10">
    <location>
        <begin position="16"/>
        <end position="251"/>
    </location>
</feature>
<dbReference type="PROSITE" id="PS50011">
    <property type="entry name" value="PROTEIN_KINASE_DOM"/>
    <property type="match status" value="1"/>
</dbReference>
<evidence type="ECO:0000256" key="6">
    <source>
        <dbReference type="ARBA" id="ARBA00022840"/>
    </source>
</evidence>
<dbReference type="EC" id="2.7.11.1" evidence="1"/>
<evidence type="ECO:0000256" key="7">
    <source>
        <dbReference type="ARBA" id="ARBA00047899"/>
    </source>
</evidence>
<evidence type="ECO:0000256" key="5">
    <source>
        <dbReference type="ARBA" id="ARBA00022777"/>
    </source>
</evidence>
<evidence type="ECO:0000256" key="2">
    <source>
        <dbReference type="ARBA" id="ARBA00022527"/>
    </source>
</evidence>
<evidence type="ECO:0000259" key="9">
    <source>
        <dbReference type="PROSITE" id="PS50011"/>
    </source>
</evidence>